<dbReference type="SUPFAM" id="SSF54695">
    <property type="entry name" value="POZ domain"/>
    <property type="match status" value="1"/>
</dbReference>
<dbReference type="PROSITE" id="PS50097">
    <property type="entry name" value="BTB"/>
    <property type="match status" value="1"/>
</dbReference>
<dbReference type="SUPFAM" id="SSF49599">
    <property type="entry name" value="TRAF domain-like"/>
    <property type="match status" value="1"/>
</dbReference>
<feature type="domain" description="MATH" evidence="2">
    <location>
        <begin position="252"/>
        <end position="385"/>
    </location>
</feature>
<evidence type="ECO:0000259" key="1">
    <source>
        <dbReference type="PROSITE" id="PS50097"/>
    </source>
</evidence>
<reference evidence="4" key="3">
    <citation type="submission" date="2016-06" db="UniProtKB">
        <authorList>
            <consortium name="WormBaseParasite"/>
        </authorList>
    </citation>
    <scope>IDENTIFICATION</scope>
</reference>
<dbReference type="PANTHER" id="PTHR45774:SF3">
    <property type="entry name" value="BTB (POZ) DOMAIN-CONTAINING 2B-RELATED"/>
    <property type="match status" value="1"/>
</dbReference>
<keyword evidence="3" id="KW-1185">Reference proteome</keyword>
<dbReference type="SMART" id="SM00225">
    <property type="entry name" value="BTB"/>
    <property type="match status" value="1"/>
</dbReference>
<evidence type="ECO:0000313" key="3">
    <source>
        <dbReference type="Proteomes" id="UP000050741"/>
    </source>
</evidence>
<evidence type="ECO:0000259" key="2">
    <source>
        <dbReference type="PROSITE" id="PS50144"/>
    </source>
</evidence>
<sequence>MPKADSLVGRMKHLLSAGKDTADVQFLVGEGDEKELLSAHKLILMAASDVFEAMFRFDAQNAKATADAAVGTANSEEIKPVEVPDVEVGAFKAMLSLIYADDLSGLNGDNAMAVLYAANKYDVSGLVKACVDFPKAKLSNVFLAFDKARFLGEEALRWADEKCRQNGKELSTLNRRAMLDPALFEIRFPLIPKEDFSKIIVPSGVLTRDELISVYLHHCHPAAALPELYPLQFPTKRRIASKSHADGPYKPKGTIILTIEKVSEFARKDETSGRRISGTVYIGSLPWRIFADPRTVSAQKYLGVFLQCNAGNTGANWSCTASATYKIVSQMKGKKDHTREVTRHIFNSVDNNWGFAQFMSFEKLMDPDNGWYDAKNDTAILAVDVTAEEPTGVE</sequence>
<dbReference type="InterPro" id="IPR011333">
    <property type="entry name" value="SKP1/BTB/POZ_sf"/>
</dbReference>
<protein>
    <submittedName>
        <fullName evidence="4">BTB domain-containing protein</fullName>
    </submittedName>
</protein>
<dbReference type="AlphaFoldDB" id="A0A183CDG8"/>
<dbReference type="PANTHER" id="PTHR45774">
    <property type="entry name" value="BTB/POZ DOMAIN-CONTAINING"/>
    <property type="match status" value="1"/>
</dbReference>
<dbReference type="SMART" id="SM00061">
    <property type="entry name" value="MATH"/>
    <property type="match status" value="1"/>
</dbReference>
<dbReference type="PROSITE" id="PS50144">
    <property type="entry name" value="MATH"/>
    <property type="match status" value="1"/>
</dbReference>
<accession>A0A183CDG8</accession>
<organism evidence="3 4">
    <name type="scientific">Globodera pallida</name>
    <name type="common">Potato cyst nematode worm</name>
    <name type="synonym">Heterodera pallida</name>
    <dbReference type="NCBI Taxonomy" id="36090"/>
    <lineage>
        <taxon>Eukaryota</taxon>
        <taxon>Metazoa</taxon>
        <taxon>Ecdysozoa</taxon>
        <taxon>Nematoda</taxon>
        <taxon>Chromadorea</taxon>
        <taxon>Rhabditida</taxon>
        <taxon>Tylenchina</taxon>
        <taxon>Tylenchomorpha</taxon>
        <taxon>Tylenchoidea</taxon>
        <taxon>Heteroderidae</taxon>
        <taxon>Heteroderinae</taxon>
        <taxon>Globodera</taxon>
    </lineage>
</organism>
<dbReference type="Gene3D" id="2.60.210.10">
    <property type="entry name" value="Apoptosis, Tumor Necrosis Factor Receptor Associated Protein 2, Chain A"/>
    <property type="match status" value="1"/>
</dbReference>
<dbReference type="Pfam" id="PF22486">
    <property type="entry name" value="MATH_2"/>
    <property type="match status" value="1"/>
</dbReference>
<dbReference type="InterPro" id="IPR000210">
    <property type="entry name" value="BTB/POZ_dom"/>
</dbReference>
<proteinExistence type="predicted"/>
<name>A0A183CDG8_GLOPA</name>
<feature type="domain" description="BTB" evidence="1">
    <location>
        <begin position="22"/>
        <end position="104"/>
    </location>
</feature>
<dbReference type="WBParaSite" id="GPLIN_001092200">
    <property type="protein sequence ID" value="GPLIN_001092200"/>
    <property type="gene ID" value="GPLIN_001092200"/>
</dbReference>
<dbReference type="Gene3D" id="3.30.710.10">
    <property type="entry name" value="Potassium Channel Kv1.1, Chain A"/>
    <property type="match status" value="1"/>
</dbReference>
<dbReference type="Proteomes" id="UP000050741">
    <property type="component" value="Unassembled WGS sequence"/>
</dbReference>
<evidence type="ECO:0000313" key="4">
    <source>
        <dbReference type="WBParaSite" id="GPLIN_001092200"/>
    </source>
</evidence>
<reference evidence="3" key="2">
    <citation type="submission" date="2014-05" db="EMBL/GenBank/DDBJ databases">
        <title>The genome and life-stage specific transcriptomes of Globodera pallida elucidate key aspects of plant parasitism by a cyst nematode.</title>
        <authorList>
            <person name="Cotton J.A."/>
            <person name="Lilley C.J."/>
            <person name="Jones L.M."/>
            <person name="Kikuchi T."/>
            <person name="Reid A.J."/>
            <person name="Thorpe P."/>
            <person name="Tsai I.J."/>
            <person name="Beasley H."/>
            <person name="Blok V."/>
            <person name="Cock P.J.A."/>
            <person name="Van den Akker S.E."/>
            <person name="Holroyd N."/>
            <person name="Hunt M."/>
            <person name="Mantelin S."/>
            <person name="Naghra H."/>
            <person name="Pain A."/>
            <person name="Palomares-Rius J.E."/>
            <person name="Zarowiecki M."/>
            <person name="Berriman M."/>
            <person name="Jones J.T."/>
            <person name="Urwin P.E."/>
        </authorList>
    </citation>
    <scope>NUCLEOTIDE SEQUENCE [LARGE SCALE GENOMIC DNA]</scope>
    <source>
        <strain evidence="3">Lindley</strain>
    </source>
</reference>
<dbReference type="InterPro" id="IPR008974">
    <property type="entry name" value="TRAF-like"/>
</dbReference>
<dbReference type="InterPro" id="IPR002083">
    <property type="entry name" value="MATH/TRAF_dom"/>
</dbReference>
<reference evidence="3" key="1">
    <citation type="submission" date="2013-12" db="EMBL/GenBank/DDBJ databases">
        <authorList>
            <person name="Aslett M."/>
        </authorList>
    </citation>
    <scope>NUCLEOTIDE SEQUENCE [LARGE SCALE GENOMIC DNA]</scope>
    <source>
        <strain evidence="3">Lindley</strain>
    </source>
</reference>
<dbReference type="Pfam" id="PF00651">
    <property type="entry name" value="BTB"/>
    <property type="match status" value="1"/>
</dbReference>